<dbReference type="Pfam" id="PF13966">
    <property type="entry name" value="zf-RVT"/>
    <property type="match status" value="1"/>
</dbReference>
<proteinExistence type="predicted"/>
<organism evidence="3 4">
    <name type="scientific">Trifolium pratense</name>
    <name type="common">Red clover</name>
    <dbReference type="NCBI Taxonomy" id="57577"/>
    <lineage>
        <taxon>Eukaryota</taxon>
        <taxon>Viridiplantae</taxon>
        <taxon>Streptophyta</taxon>
        <taxon>Embryophyta</taxon>
        <taxon>Tracheophyta</taxon>
        <taxon>Spermatophyta</taxon>
        <taxon>Magnoliopsida</taxon>
        <taxon>eudicotyledons</taxon>
        <taxon>Gunneridae</taxon>
        <taxon>Pentapetalae</taxon>
        <taxon>rosids</taxon>
        <taxon>fabids</taxon>
        <taxon>Fabales</taxon>
        <taxon>Fabaceae</taxon>
        <taxon>Papilionoideae</taxon>
        <taxon>50 kb inversion clade</taxon>
        <taxon>NPAAA clade</taxon>
        <taxon>Hologalegina</taxon>
        <taxon>IRL clade</taxon>
        <taxon>Trifolieae</taxon>
        <taxon>Trifolium</taxon>
    </lineage>
</organism>
<evidence type="ECO:0000259" key="1">
    <source>
        <dbReference type="Pfam" id="PF13456"/>
    </source>
</evidence>
<dbReference type="InterPro" id="IPR052929">
    <property type="entry name" value="RNase_H-like_EbsB-rel"/>
</dbReference>
<evidence type="ECO:0000259" key="2">
    <source>
        <dbReference type="Pfam" id="PF13966"/>
    </source>
</evidence>
<reference evidence="3 4" key="2">
    <citation type="journal article" date="2017" name="Front. Plant Sci.">
        <title>Gene Classification and Mining of Molecular Markers Useful in Red Clover (Trifolium pratense) Breeding.</title>
        <authorList>
            <person name="Istvanek J."/>
            <person name="Dluhosova J."/>
            <person name="Dluhos P."/>
            <person name="Patkova L."/>
            <person name="Nedelnik J."/>
            <person name="Repkova J."/>
        </authorList>
    </citation>
    <scope>NUCLEOTIDE SEQUENCE [LARGE SCALE GENOMIC DNA]</scope>
    <source>
        <strain evidence="4">cv. Tatra</strain>
        <tissue evidence="3">Young leaves</tissue>
    </source>
</reference>
<protein>
    <submittedName>
        <fullName evidence="3">Ribonuclease H</fullName>
    </submittedName>
</protein>
<dbReference type="GO" id="GO:0003676">
    <property type="term" value="F:nucleic acid binding"/>
    <property type="evidence" value="ECO:0007669"/>
    <property type="project" value="InterPro"/>
</dbReference>
<dbReference type="GO" id="GO:0004523">
    <property type="term" value="F:RNA-DNA hybrid ribonuclease activity"/>
    <property type="evidence" value="ECO:0007669"/>
    <property type="project" value="InterPro"/>
</dbReference>
<dbReference type="InterPro" id="IPR026960">
    <property type="entry name" value="RVT-Znf"/>
</dbReference>
<evidence type="ECO:0000313" key="3">
    <source>
        <dbReference type="EMBL" id="PNX55458.1"/>
    </source>
</evidence>
<feature type="domain" description="Reverse transcriptase zinc-binding" evidence="2">
    <location>
        <begin position="17"/>
        <end position="87"/>
    </location>
</feature>
<dbReference type="STRING" id="57577.A0A2K3JN76"/>
<evidence type="ECO:0000313" key="4">
    <source>
        <dbReference type="Proteomes" id="UP000236291"/>
    </source>
</evidence>
<gene>
    <name evidence="3" type="ORF">L195_g049087</name>
</gene>
<dbReference type="Proteomes" id="UP000236291">
    <property type="component" value="Unassembled WGS sequence"/>
</dbReference>
<dbReference type="PANTHER" id="PTHR47074">
    <property type="entry name" value="BNAC02G40300D PROTEIN"/>
    <property type="match status" value="1"/>
</dbReference>
<dbReference type="InterPro" id="IPR044730">
    <property type="entry name" value="RNase_H-like_dom_plant"/>
</dbReference>
<dbReference type="CDD" id="cd06222">
    <property type="entry name" value="RNase_H_like"/>
    <property type="match status" value="1"/>
</dbReference>
<dbReference type="SUPFAM" id="SSF53098">
    <property type="entry name" value="Ribonuclease H-like"/>
    <property type="match status" value="1"/>
</dbReference>
<dbReference type="Pfam" id="PF13456">
    <property type="entry name" value="RVT_3"/>
    <property type="match status" value="1"/>
</dbReference>
<feature type="domain" description="RNase H type-1" evidence="1">
    <location>
        <begin position="197"/>
        <end position="318"/>
    </location>
</feature>
<dbReference type="EMBL" id="ASHM01071594">
    <property type="protein sequence ID" value="PNX55458.1"/>
    <property type="molecule type" value="Genomic_DNA"/>
</dbReference>
<sequence>MEWNSLKNDQAGSTIMNNDPIWKHLWKLKIHPKHTNLIWRILNQALPVRDRLNTRGIRCDPICPRCNKALETTDHVFKQCDWAQAIWFGSPMSINFQSMEPTISFMDWISNVILNEETECVANIIAITYSIWRARNLLVFQEKDLPVMNVVQQAMLNANEYRTLSIVPHLSSSTSATKSRGNDNYWTPPTNGTLKLNVDAHPCDDGRWGLGLVLRTEAGECVGAATKVVRGATTIVEGEAHGLNAALDFIASLPVNPITIEMDSLSIVESVKKRRYTRNYWGRIARRCGEYLDKNPRSGICWVRRTGNIAAHSLANWAILEPNKTWCNETPMCIRDIVQKDKPPCNFES</sequence>
<comment type="caution">
    <text evidence="3">The sequence shown here is derived from an EMBL/GenBank/DDBJ whole genome shotgun (WGS) entry which is preliminary data.</text>
</comment>
<dbReference type="ExpressionAtlas" id="A0A2K3JN76">
    <property type="expression patterns" value="baseline"/>
</dbReference>
<name>A0A2K3JN76_TRIPR</name>
<dbReference type="InterPro" id="IPR036397">
    <property type="entry name" value="RNaseH_sf"/>
</dbReference>
<dbReference type="AlphaFoldDB" id="A0A2K3JN76"/>
<dbReference type="PANTHER" id="PTHR47074:SF48">
    <property type="entry name" value="POLYNUCLEOTIDYL TRANSFERASE, RIBONUCLEASE H-LIKE SUPERFAMILY PROTEIN"/>
    <property type="match status" value="1"/>
</dbReference>
<dbReference type="InterPro" id="IPR012337">
    <property type="entry name" value="RNaseH-like_sf"/>
</dbReference>
<reference evidence="3 4" key="1">
    <citation type="journal article" date="2014" name="Am. J. Bot.">
        <title>Genome assembly and annotation for red clover (Trifolium pratense; Fabaceae).</title>
        <authorList>
            <person name="Istvanek J."/>
            <person name="Jaros M."/>
            <person name="Krenek A."/>
            <person name="Repkova J."/>
        </authorList>
    </citation>
    <scope>NUCLEOTIDE SEQUENCE [LARGE SCALE GENOMIC DNA]</scope>
    <source>
        <strain evidence="4">cv. Tatra</strain>
        <tissue evidence="3">Young leaves</tissue>
    </source>
</reference>
<accession>A0A2K3JN76</accession>
<dbReference type="InterPro" id="IPR002156">
    <property type="entry name" value="RNaseH_domain"/>
</dbReference>
<dbReference type="Gene3D" id="3.30.420.10">
    <property type="entry name" value="Ribonuclease H-like superfamily/Ribonuclease H"/>
    <property type="match status" value="1"/>
</dbReference>